<dbReference type="Proteomes" id="UP001234178">
    <property type="component" value="Unassembled WGS sequence"/>
</dbReference>
<name>A0ABR0ABJ4_9CRUS</name>
<gene>
    <name evidence="1" type="ORF">OUZ56_007899</name>
</gene>
<evidence type="ECO:0000313" key="2">
    <source>
        <dbReference type="Proteomes" id="UP001234178"/>
    </source>
</evidence>
<accession>A0ABR0ABJ4</accession>
<reference evidence="1 2" key="1">
    <citation type="journal article" date="2023" name="Nucleic Acids Res.">
        <title>The hologenome of Daphnia magna reveals possible DNA methylation and microbiome-mediated evolution of the host genome.</title>
        <authorList>
            <person name="Chaturvedi A."/>
            <person name="Li X."/>
            <person name="Dhandapani V."/>
            <person name="Marshall H."/>
            <person name="Kissane S."/>
            <person name="Cuenca-Cambronero M."/>
            <person name="Asole G."/>
            <person name="Calvet F."/>
            <person name="Ruiz-Romero M."/>
            <person name="Marangio P."/>
            <person name="Guigo R."/>
            <person name="Rago D."/>
            <person name="Mirbahai L."/>
            <person name="Eastwood N."/>
            <person name="Colbourne J.K."/>
            <person name="Zhou J."/>
            <person name="Mallon E."/>
            <person name="Orsini L."/>
        </authorList>
    </citation>
    <scope>NUCLEOTIDE SEQUENCE [LARGE SCALE GENOMIC DNA]</scope>
    <source>
        <strain evidence="1">LRV0_1</strain>
    </source>
</reference>
<evidence type="ECO:0000313" key="1">
    <source>
        <dbReference type="EMBL" id="KAK4022433.1"/>
    </source>
</evidence>
<comment type="caution">
    <text evidence="1">The sequence shown here is derived from an EMBL/GenBank/DDBJ whole genome shotgun (WGS) entry which is preliminary data.</text>
</comment>
<keyword evidence="2" id="KW-1185">Reference proteome</keyword>
<protein>
    <submittedName>
        <fullName evidence="1">Uncharacterized protein</fullName>
    </submittedName>
</protein>
<sequence>MDLVSFPLNDCHGYSVKFSPFVERRIACVASQNYGLSGDGGILWDLKTPEVPKLVGKNIQESMLPGLESNKTTTACSEFLMGQEYKIVS</sequence>
<proteinExistence type="predicted"/>
<organism evidence="1 2">
    <name type="scientific">Daphnia magna</name>
    <dbReference type="NCBI Taxonomy" id="35525"/>
    <lineage>
        <taxon>Eukaryota</taxon>
        <taxon>Metazoa</taxon>
        <taxon>Ecdysozoa</taxon>
        <taxon>Arthropoda</taxon>
        <taxon>Crustacea</taxon>
        <taxon>Branchiopoda</taxon>
        <taxon>Diplostraca</taxon>
        <taxon>Cladocera</taxon>
        <taxon>Anomopoda</taxon>
        <taxon>Daphniidae</taxon>
        <taxon>Daphnia</taxon>
    </lineage>
</organism>
<dbReference type="EMBL" id="JAOYFB010000037">
    <property type="protein sequence ID" value="KAK4022433.1"/>
    <property type="molecule type" value="Genomic_DNA"/>
</dbReference>